<dbReference type="Pfam" id="PF02443">
    <property type="entry name" value="Circo_capsid"/>
    <property type="match status" value="1"/>
</dbReference>
<evidence type="ECO:0000256" key="10">
    <source>
        <dbReference type="ARBA" id="ARBA00022804"/>
    </source>
</evidence>
<feature type="non-terminal residue" evidence="17">
    <location>
        <position position="1"/>
    </location>
</feature>
<dbReference type="InterPro" id="IPR038652">
    <property type="entry name" value="Circovirus_capsid_sf"/>
</dbReference>
<keyword evidence="11" id="KW-0946">Virion</keyword>
<dbReference type="GO" id="GO:0019062">
    <property type="term" value="P:virion attachment to host cell"/>
    <property type="evidence" value="ECO:0007669"/>
    <property type="project" value="UniProtKB-KW"/>
</dbReference>
<dbReference type="GO" id="GO:0042025">
    <property type="term" value="C:host cell nucleus"/>
    <property type="evidence" value="ECO:0007669"/>
    <property type="project" value="UniProtKB-SubCell"/>
</dbReference>
<evidence type="ECO:0000256" key="12">
    <source>
        <dbReference type="ARBA" id="ARBA00022890"/>
    </source>
</evidence>
<evidence type="ECO:0000256" key="14">
    <source>
        <dbReference type="ARBA" id="ARBA00023296"/>
    </source>
</evidence>
<keyword evidence="14" id="KW-1160">Virus entry into host cell</keyword>
<organism evidence="17 18">
    <name type="scientific">Beaked whale circovirus</name>
    <dbReference type="NCBI Taxonomy" id="2598785"/>
    <lineage>
        <taxon>Viruses</taxon>
        <taxon>Monodnaviria</taxon>
        <taxon>Shotokuvirae</taxon>
        <taxon>Cressdnaviricota</taxon>
        <taxon>Arfiviricetes</taxon>
        <taxon>Cirlivirales</taxon>
        <taxon>Circoviridae</taxon>
        <taxon>Circovirus</taxon>
        <taxon>Circovirus whale</taxon>
    </lineage>
</organism>
<evidence type="ECO:0000256" key="5">
    <source>
        <dbReference type="ARBA" id="ARBA00022524"/>
    </source>
</evidence>
<sequence>VRRYRRHRPYFRRRRRYHGYRKRFNRRRRFRKPRLFHFRFERTWCAQYRNQDLHQPFCAAGWWTDRFSLTLRQLLQSNRAVGQTDWVPPFQEFCIKKVVVQWTPVAEPNYSLENLPGHTATDLLGEDRQKKFGPTPDETQKPPIYPGLKTEPPLENRSSMKHANFRFPVKRIFRPVPALPADCKPQEDPSVCGRWFSRNNKWLTIRLNMDTEWDGISWDFKQPCLGPTVLNIRVTAYVAFREFNYWRGFSICTQTDCKPCYHPQGQCDDLTCNVQKLNLGRGESR</sequence>
<dbReference type="EMBL" id="MN103538">
    <property type="protein sequence ID" value="QDZ59983.1"/>
    <property type="molecule type" value="Genomic_DNA"/>
</dbReference>
<comment type="similarity">
    <text evidence="3">Belongs to the circoviridae capsid protein family.</text>
</comment>
<dbReference type="Proteomes" id="UP000679502">
    <property type="component" value="Segment"/>
</dbReference>
<evidence type="ECO:0000256" key="9">
    <source>
        <dbReference type="ARBA" id="ARBA00022595"/>
    </source>
</evidence>
<evidence type="ECO:0000256" key="7">
    <source>
        <dbReference type="ARBA" id="ARBA00022562"/>
    </source>
</evidence>
<evidence type="ECO:0000256" key="16">
    <source>
        <dbReference type="SAM" id="MobiDB-lite"/>
    </source>
</evidence>
<dbReference type="GO" id="GO:0019069">
    <property type="term" value="P:viral capsid assembly"/>
    <property type="evidence" value="ECO:0007669"/>
    <property type="project" value="InterPro"/>
</dbReference>
<evidence type="ECO:0000256" key="4">
    <source>
        <dbReference type="ARBA" id="ARBA00022431"/>
    </source>
</evidence>
<keyword evidence="6" id="KW-0167">Capsid protein</keyword>
<evidence type="ECO:0000256" key="8">
    <source>
        <dbReference type="ARBA" id="ARBA00022581"/>
    </source>
</evidence>
<keyword evidence="13" id="KW-0238">DNA-binding</keyword>
<keyword evidence="9" id="KW-1162">Viral penetration into host cytoplasm</keyword>
<dbReference type="GeneID" id="80536522"/>
<proteinExistence type="inferred from homology"/>
<evidence type="ECO:0000256" key="13">
    <source>
        <dbReference type="ARBA" id="ARBA00023125"/>
    </source>
</evidence>
<dbReference type="GO" id="GO:0043657">
    <property type="term" value="C:host cell"/>
    <property type="evidence" value="ECO:0007669"/>
    <property type="project" value="GOC"/>
</dbReference>
<dbReference type="RefSeq" id="YP_010798358.1">
    <property type="nucleotide sequence ID" value="NC_076423.1"/>
</dbReference>
<keyword evidence="18" id="KW-1185">Reference proteome</keyword>
<accession>A0A5B8P9E0</accession>
<comment type="subunit">
    <text evidence="15">Homomultimer. Assembles in the nucleus, presumably in an immature form, then migrates to the cytoplasm once assembled as mature virion. Interacts with Rep; this interaction relocates Rep into the nucleus.</text>
</comment>
<keyword evidence="12" id="KW-1164">Virus endocytosis by host</keyword>
<keyword evidence="5" id="KW-1163">Viral penetration into host nucleus</keyword>
<dbReference type="GO" id="GO:0075509">
    <property type="term" value="P:endocytosis involved in viral entry into host cell"/>
    <property type="evidence" value="ECO:0007669"/>
    <property type="project" value="UniProtKB-KW"/>
</dbReference>
<keyword evidence="7" id="KW-1048">Host nucleus</keyword>
<gene>
    <name evidence="17" type="primary">Cap</name>
</gene>
<evidence type="ECO:0000313" key="18">
    <source>
        <dbReference type="Proteomes" id="UP000679502"/>
    </source>
</evidence>
<protein>
    <submittedName>
        <fullName evidence="17">Capsid protein</fullName>
    </submittedName>
</protein>
<name>A0A5B8P9E0_9CIRC</name>
<evidence type="ECO:0000256" key="2">
    <source>
        <dbReference type="ARBA" id="ARBA00004328"/>
    </source>
</evidence>
<evidence type="ECO:0000256" key="1">
    <source>
        <dbReference type="ARBA" id="ARBA00004147"/>
    </source>
</evidence>
<dbReference type="GO" id="GO:0039615">
    <property type="term" value="C:T=1 icosahedral viral capsid"/>
    <property type="evidence" value="ECO:0007669"/>
    <property type="project" value="UniProtKB-KW"/>
</dbReference>
<evidence type="ECO:0000256" key="6">
    <source>
        <dbReference type="ARBA" id="ARBA00022561"/>
    </source>
</evidence>
<keyword evidence="10" id="KW-1161">Viral attachment to host cell</keyword>
<dbReference type="InterPro" id="IPR003383">
    <property type="entry name" value="Circovirus_capsid"/>
</dbReference>
<dbReference type="Gene3D" id="2.60.120.950">
    <property type="entry name" value="Circovirus capsid protein"/>
    <property type="match status" value="1"/>
</dbReference>
<feature type="region of interest" description="Disordered" evidence="16">
    <location>
        <begin position="131"/>
        <end position="153"/>
    </location>
</feature>
<comment type="subcellular location">
    <subcellularLocation>
        <location evidence="1">Host nucleus</location>
    </subcellularLocation>
    <subcellularLocation>
        <location evidence="2">Virion</location>
    </subcellularLocation>
</comment>
<keyword evidence="8" id="KW-0945">Host-virus interaction</keyword>
<evidence type="ECO:0000256" key="15">
    <source>
        <dbReference type="ARBA" id="ARBA00046863"/>
    </source>
</evidence>
<keyword evidence="4" id="KW-1140">T=1 icosahedral capsid protein</keyword>
<dbReference type="KEGG" id="vg:80536522"/>
<evidence type="ECO:0000256" key="11">
    <source>
        <dbReference type="ARBA" id="ARBA00022844"/>
    </source>
</evidence>
<dbReference type="GO" id="GO:0075732">
    <property type="term" value="P:viral penetration into host nucleus"/>
    <property type="evidence" value="ECO:0007669"/>
    <property type="project" value="UniProtKB-KW"/>
</dbReference>
<evidence type="ECO:0000313" key="17">
    <source>
        <dbReference type="EMBL" id="QDZ59983.1"/>
    </source>
</evidence>
<dbReference type="GO" id="GO:0003677">
    <property type="term" value="F:DNA binding"/>
    <property type="evidence" value="ECO:0007669"/>
    <property type="project" value="UniProtKB-KW"/>
</dbReference>
<evidence type="ECO:0000256" key="3">
    <source>
        <dbReference type="ARBA" id="ARBA00010301"/>
    </source>
</evidence>
<reference evidence="17" key="1">
    <citation type="submission" date="2019-06" db="EMBL/GenBank/DDBJ databases">
        <title>Genomic Characterization of a Novel Circovirus from a Stranded Longman's Beaked whale (Indopacetus pacificus).</title>
        <authorList>
            <person name="Landrau-Giovannetti N."/>
            <person name="Subramaniam K."/>
            <person name="Brown M.A."/>
            <person name="Ng T.F.F."/>
            <person name="Rotstein D.S."/>
            <person name="West K."/>
            <person name="Frasca S.Jr."/>
            <person name="Waltzek T.B."/>
        </authorList>
    </citation>
    <scope>NUCLEOTIDE SEQUENCE</scope>
    <source>
        <strain evidence="17">IP13001</strain>
    </source>
</reference>